<feature type="chain" id="PRO_5019337142" evidence="3">
    <location>
        <begin position="21"/>
        <end position="552"/>
    </location>
</feature>
<comment type="caution">
    <text evidence="4">The sequence shown here is derived from an EMBL/GenBank/DDBJ whole genome shotgun (WGS) entry which is preliminary data.</text>
</comment>
<feature type="compositionally biased region" description="Low complexity" evidence="1">
    <location>
        <begin position="523"/>
        <end position="538"/>
    </location>
</feature>
<dbReference type="AlphaFoldDB" id="A0A439DK12"/>
<keyword evidence="2" id="KW-0472">Membrane</keyword>
<proteinExistence type="predicted"/>
<dbReference type="STRING" id="363999.A0A439DK12"/>
<feature type="region of interest" description="Disordered" evidence="1">
    <location>
        <begin position="523"/>
        <end position="552"/>
    </location>
</feature>
<reference evidence="4 5" key="1">
    <citation type="submission" date="2018-12" db="EMBL/GenBank/DDBJ databases">
        <title>Draft genome sequence of Xylaria grammica IHI A82.</title>
        <authorList>
            <person name="Buettner E."/>
            <person name="Kellner H."/>
        </authorList>
    </citation>
    <scope>NUCLEOTIDE SEQUENCE [LARGE SCALE GENOMIC DNA]</scope>
    <source>
        <strain evidence="4 5">IHI A82</strain>
    </source>
</reference>
<evidence type="ECO:0000256" key="2">
    <source>
        <dbReference type="SAM" id="Phobius"/>
    </source>
</evidence>
<feature type="region of interest" description="Disordered" evidence="1">
    <location>
        <begin position="468"/>
        <end position="492"/>
    </location>
</feature>
<accession>A0A439DK12</accession>
<dbReference type="EMBL" id="RYZI01000004">
    <property type="protein sequence ID" value="RWA14740.1"/>
    <property type="molecule type" value="Genomic_DNA"/>
</dbReference>
<organism evidence="4 5">
    <name type="scientific">Xylaria grammica</name>
    <dbReference type="NCBI Taxonomy" id="363999"/>
    <lineage>
        <taxon>Eukaryota</taxon>
        <taxon>Fungi</taxon>
        <taxon>Dikarya</taxon>
        <taxon>Ascomycota</taxon>
        <taxon>Pezizomycotina</taxon>
        <taxon>Sordariomycetes</taxon>
        <taxon>Xylariomycetidae</taxon>
        <taxon>Xylariales</taxon>
        <taxon>Xylariaceae</taxon>
        <taxon>Xylaria</taxon>
    </lineage>
</organism>
<evidence type="ECO:0000256" key="1">
    <source>
        <dbReference type="SAM" id="MobiDB-lite"/>
    </source>
</evidence>
<feature type="compositionally biased region" description="Polar residues" evidence="1">
    <location>
        <begin position="482"/>
        <end position="492"/>
    </location>
</feature>
<dbReference type="Proteomes" id="UP000286045">
    <property type="component" value="Unassembled WGS sequence"/>
</dbReference>
<evidence type="ECO:0000313" key="4">
    <source>
        <dbReference type="EMBL" id="RWA14740.1"/>
    </source>
</evidence>
<feature type="region of interest" description="Disordered" evidence="1">
    <location>
        <begin position="250"/>
        <end position="277"/>
    </location>
</feature>
<gene>
    <name evidence="4" type="ORF">EKO27_g348</name>
</gene>
<keyword evidence="2" id="KW-1133">Transmembrane helix</keyword>
<evidence type="ECO:0000313" key="5">
    <source>
        <dbReference type="Proteomes" id="UP000286045"/>
    </source>
</evidence>
<evidence type="ECO:0000256" key="3">
    <source>
        <dbReference type="SAM" id="SignalP"/>
    </source>
</evidence>
<keyword evidence="3" id="KW-0732">Signal</keyword>
<feature type="transmembrane region" description="Helical" evidence="2">
    <location>
        <begin position="334"/>
        <end position="361"/>
    </location>
</feature>
<keyword evidence="5" id="KW-1185">Reference proteome</keyword>
<keyword evidence="2" id="KW-0812">Transmembrane</keyword>
<feature type="region of interest" description="Disordered" evidence="1">
    <location>
        <begin position="405"/>
        <end position="436"/>
    </location>
</feature>
<sequence>MLGLFKAAVWLAPVVELALAAAVPTRDAPFLVLTVCPVEVISPNSLITLELDRNSNSSALGQTTLDLRVFESTTRCGYGNVTLNGEPLDQDNLGLGSGSIVTDSGSVLLANWRFTCVHLEPDSQVQLLTVHIVSVDGQDVDDVAFSVQFQQTAPISISHVDGATASSLSSASDSSYDRYPSLEDELAELDMLKEQLLALEHSIAFKVAHISNAFNLDGSEELLQLTNCGGLKCFFSTIYNRMKSAASKLYRGDQRESGAPAGHPHWSSGHGGQHPLIEADGEKRLDSIPSLQEQESVSTQGKTEGPASIASQGTGHSTQLNQLSVSEPHQIQHILILIVVGLAIVINLTIMVLMFQCVRLLRQRRRARWEKRRRQLRESRDACNALVATKYMDLIQWLRDGLGRESAEDQEKEKEKETIMRRMHESDSDEESSDTLSISMEEEIAQFRAAAGFVGNLVAAEEGRGRDRLSDSLGFTRPRRASTPSSISTCPTYRSVDESLPAYDDNCSPEYVADGLRYTPASLTAASSSPRSSISEGSTACSSLDEDMEKKD</sequence>
<feature type="signal peptide" evidence="3">
    <location>
        <begin position="1"/>
        <end position="20"/>
    </location>
</feature>
<feature type="region of interest" description="Disordered" evidence="1">
    <location>
        <begin position="291"/>
        <end position="315"/>
    </location>
</feature>
<feature type="compositionally biased region" description="Basic and acidic residues" evidence="1">
    <location>
        <begin position="405"/>
        <end position="426"/>
    </location>
</feature>
<name>A0A439DK12_9PEZI</name>
<feature type="compositionally biased region" description="Polar residues" evidence="1">
    <location>
        <begin position="291"/>
        <end position="302"/>
    </location>
</feature>
<protein>
    <submittedName>
        <fullName evidence="4">Uncharacterized protein</fullName>
    </submittedName>
</protein>